<dbReference type="InterPro" id="IPR045113">
    <property type="entry name" value="Rpb7-like"/>
</dbReference>
<keyword evidence="1" id="KW-0804">Transcription</keyword>
<dbReference type="STRING" id="71139.A0A059B2M2"/>
<dbReference type="OMA" id="MESSEYI"/>
<keyword evidence="1" id="KW-0240">DNA-directed RNA polymerase</keyword>
<sequence length="188" mass="21216">MLCEVELDRYVYPGKPDRNGLISRRSIVTCLLKYLLLEKASKDHGYFLAITSIKSISLHAVRGFPYPWFRVIFKCRSFMPFQGEILQGVVEQVFRSGRGLLLRSGPLKLAFLSVIKMPGYSFVPGENPSFLHDKLGKIEAGVVVRFTVLSVRWMGRRWGARNEFAVLASIDGESLGPLPLVQPDDIEL</sequence>
<comment type="function">
    <text evidence="1">DNA-dependent RNA polymerase which catalyzes the transcription of DNA into RNA using the four ribonucleoside triphosphates as substrates.</text>
</comment>
<dbReference type="KEGG" id="egr:104414578"/>
<name>A0A059B2M2_EUCGR</name>
<proteinExistence type="predicted"/>
<protein>
    <recommendedName>
        <fullName evidence="1">DNA-directed RNA polymerase subunit</fullName>
    </recommendedName>
</protein>
<evidence type="ECO:0000313" key="2">
    <source>
        <dbReference type="EMBL" id="KCW60447.1"/>
    </source>
</evidence>
<dbReference type="InParanoid" id="A0A059B2M2"/>
<dbReference type="GO" id="GO:0003697">
    <property type="term" value="F:single-stranded DNA binding"/>
    <property type="evidence" value="ECO:0000318"/>
    <property type="project" value="GO_Central"/>
</dbReference>
<comment type="subcellular location">
    <subcellularLocation>
        <location evidence="1">Nucleus</location>
    </subcellularLocation>
</comment>
<dbReference type="GO" id="GO:0005634">
    <property type="term" value="C:nucleus"/>
    <property type="evidence" value="ECO:0007669"/>
    <property type="project" value="UniProtKB-SubCell"/>
</dbReference>
<dbReference type="PANTHER" id="PTHR12709:SF6">
    <property type="entry name" value="DNA-DIRECTED RNA POLYMERASE SUBUNIT 7-LIKE PROTEIN"/>
    <property type="match status" value="1"/>
</dbReference>
<dbReference type="eggNOG" id="KOG3298">
    <property type="taxonomic scope" value="Eukaryota"/>
</dbReference>
<gene>
    <name evidence="2" type="ORF">EUGRSUZ_H03167</name>
</gene>
<keyword evidence="1" id="KW-0539">Nucleus</keyword>
<dbReference type="InterPro" id="IPR012340">
    <property type="entry name" value="NA-bd_OB-fold"/>
</dbReference>
<evidence type="ECO:0000256" key="1">
    <source>
        <dbReference type="RuleBase" id="RU369086"/>
    </source>
</evidence>
<dbReference type="Gene3D" id="2.40.50.140">
    <property type="entry name" value="Nucleic acid-binding proteins"/>
    <property type="match status" value="1"/>
</dbReference>
<dbReference type="AlphaFoldDB" id="A0A059B2M2"/>
<dbReference type="OrthoDB" id="1162399at2759"/>
<reference evidence="2" key="1">
    <citation type="submission" date="2013-07" db="EMBL/GenBank/DDBJ databases">
        <title>The genome of Eucalyptus grandis.</title>
        <authorList>
            <person name="Schmutz J."/>
            <person name="Hayes R."/>
            <person name="Myburg A."/>
            <person name="Tuskan G."/>
            <person name="Grattapaglia D."/>
            <person name="Rokhsar D.S."/>
        </authorList>
    </citation>
    <scope>NUCLEOTIDE SEQUENCE</scope>
    <source>
        <tissue evidence="2">Leaf extractions</tissue>
    </source>
</reference>
<dbReference type="PANTHER" id="PTHR12709">
    <property type="entry name" value="DNA-DIRECTED RNA POLYMERASE II, III"/>
    <property type="match status" value="1"/>
</dbReference>
<dbReference type="GO" id="GO:0000428">
    <property type="term" value="C:DNA-directed RNA polymerase complex"/>
    <property type="evidence" value="ECO:0007669"/>
    <property type="project" value="UniProtKB-KW"/>
</dbReference>
<dbReference type="EMBL" id="KK198760">
    <property type="protein sequence ID" value="KCW60447.1"/>
    <property type="molecule type" value="Genomic_DNA"/>
</dbReference>
<dbReference type="GO" id="GO:0003727">
    <property type="term" value="F:single-stranded RNA binding"/>
    <property type="evidence" value="ECO:0000318"/>
    <property type="project" value="GO_Central"/>
</dbReference>
<organism evidence="2">
    <name type="scientific">Eucalyptus grandis</name>
    <name type="common">Flooded gum</name>
    <dbReference type="NCBI Taxonomy" id="71139"/>
    <lineage>
        <taxon>Eukaryota</taxon>
        <taxon>Viridiplantae</taxon>
        <taxon>Streptophyta</taxon>
        <taxon>Embryophyta</taxon>
        <taxon>Tracheophyta</taxon>
        <taxon>Spermatophyta</taxon>
        <taxon>Magnoliopsida</taxon>
        <taxon>eudicotyledons</taxon>
        <taxon>Gunneridae</taxon>
        <taxon>Pentapetalae</taxon>
        <taxon>rosids</taxon>
        <taxon>malvids</taxon>
        <taxon>Myrtales</taxon>
        <taxon>Myrtaceae</taxon>
        <taxon>Myrtoideae</taxon>
        <taxon>Eucalypteae</taxon>
        <taxon>Eucalyptus</taxon>
    </lineage>
</organism>
<dbReference type="Gramene" id="KCW60447">
    <property type="protein sequence ID" value="KCW60447"/>
    <property type="gene ID" value="EUGRSUZ_H03167"/>
</dbReference>
<accession>A0A059B2M2</accession>
<dbReference type="GO" id="GO:0006352">
    <property type="term" value="P:DNA-templated transcription initiation"/>
    <property type="evidence" value="ECO:0007669"/>
    <property type="project" value="UniProtKB-UniRule"/>
</dbReference>